<reference evidence="5 6" key="1">
    <citation type="journal article" date="2015" name="Genome Biol. Evol.">
        <title>The genome of winter moth (Operophtera brumata) provides a genomic perspective on sexual dimorphism and phenology.</title>
        <authorList>
            <person name="Derks M.F."/>
            <person name="Smit S."/>
            <person name="Salis L."/>
            <person name="Schijlen E."/>
            <person name="Bossers A."/>
            <person name="Mateman C."/>
            <person name="Pijl A.S."/>
            <person name="de Ridder D."/>
            <person name="Groenen M.A."/>
            <person name="Visser M.E."/>
            <person name="Megens H.J."/>
        </authorList>
    </citation>
    <scope>NUCLEOTIDE SEQUENCE [LARGE SCALE GENOMIC DNA]</scope>
    <source>
        <strain evidence="5">WM2013NL</strain>
        <tissue evidence="5">Head and thorax</tissue>
    </source>
</reference>
<evidence type="ECO:0000313" key="6">
    <source>
        <dbReference type="Proteomes" id="UP000037510"/>
    </source>
</evidence>
<dbReference type="Gene3D" id="2.60.40.10">
    <property type="entry name" value="Immunoglobulins"/>
    <property type="match status" value="2"/>
</dbReference>
<dbReference type="SMART" id="SM00409">
    <property type="entry name" value="IG"/>
    <property type="match status" value="2"/>
</dbReference>
<dbReference type="InterPro" id="IPR036179">
    <property type="entry name" value="Ig-like_dom_sf"/>
</dbReference>
<sequence length="212" mass="23251">MLSGGRPAPENCFLRGYGPGLGGEAPLNCCNNVVLNHRGESLELFHVQRTDMGDYYCIASNGIPPTVSRRYHVEVHFIPQVKVTNQLVGAPLGSDVELQCYIEASPKAMNSWYREDAPVSDKLAENTKLRVYETVVNEYSLWMNLSIKSLAPKDFGVYVCASVNALGKTENQVSLHRLELSMNGFGAEEPMVSGAAWRDGARLARPAASHAH</sequence>
<dbReference type="Proteomes" id="UP000037510">
    <property type="component" value="Unassembled WGS sequence"/>
</dbReference>
<dbReference type="EMBL" id="JTDY01002784">
    <property type="protein sequence ID" value="KOB70737.1"/>
    <property type="molecule type" value="Genomic_DNA"/>
</dbReference>
<dbReference type="InterPro" id="IPR013783">
    <property type="entry name" value="Ig-like_fold"/>
</dbReference>
<feature type="domain" description="Ig-like" evidence="4">
    <location>
        <begin position="79"/>
        <end position="174"/>
    </location>
</feature>
<dbReference type="GO" id="GO:0043005">
    <property type="term" value="C:neuron projection"/>
    <property type="evidence" value="ECO:0007669"/>
    <property type="project" value="TreeGrafter"/>
</dbReference>
<dbReference type="AlphaFoldDB" id="A0A0L7L5K7"/>
<name>A0A0L7L5K7_OPEBR</name>
<accession>A0A0L7L5K7</accession>
<dbReference type="Pfam" id="PF07679">
    <property type="entry name" value="I-set"/>
    <property type="match status" value="1"/>
</dbReference>
<evidence type="ECO:0000256" key="1">
    <source>
        <dbReference type="ARBA" id="ARBA00022737"/>
    </source>
</evidence>
<dbReference type="SUPFAM" id="SSF48726">
    <property type="entry name" value="Immunoglobulin"/>
    <property type="match status" value="2"/>
</dbReference>
<dbReference type="STRING" id="104452.A0A0L7L5K7"/>
<dbReference type="InterPro" id="IPR007110">
    <property type="entry name" value="Ig-like_dom"/>
</dbReference>
<dbReference type="InterPro" id="IPR013098">
    <property type="entry name" value="Ig_I-set"/>
</dbReference>
<evidence type="ECO:0000259" key="4">
    <source>
        <dbReference type="PROSITE" id="PS50835"/>
    </source>
</evidence>
<dbReference type="InterPro" id="IPR003599">
    <property type="entry name" value="Ig_sub"/>
</dbReference>
<evidence type="ECO:0000313" key="5">
    <source>
        <dbReference type="EMBL" id="KOB70737.1"/>
    </source>
</evidence>
<dbReference type="PANTHER" id="PTHR12231:SF265">
    <property type="entry name" value="DPR-INTERACTING PROTEIN LAMBDA"/>
    <property type="match status" value="1"/>
</dbReference>
<evidence type="ECO:0000256" key="2">
    <source>
        <dbReference type="ARBA" id="ARBA00023157"/>
    </source>
</evidence>
<dbReference type="InterPro" id="IPR051170">
    <property type="entry name" value="Neural/epithelial_adhesion"/>
</dbReference>
<protein>
    <submittedName>
        <fullName evidence="5">Lachesin</fullName>
    </submittedName>
</protein>
<keyword evidence="6" id="KW-1185">Reference proteome</keyword>
<dbReference type="PANTHER" id="PTHR12231">
    <property type="entry name" value="CTX-RELATED TYPE I TRANSMEMBRANE PROTEIN"/>
    <property type="match status" value="1"/>
</dbReference>
<gene>
    <name evidence="5" type="ORF">OBRU01_14878</name>
</gene>
<keyword evidence="2" id="KW-1015">Disulfide bond</keyword>
<evidence type="ECO:0000256" key="3">
    <source>
        <dbReference type="ARBA" id="ARBA00023319"/>
    </source>
</evidence>
<organism evidence="5 6">
    <name type="scientific">Operophtera brumata</name>
    <name type="common">Winter moth</name>
    <name type="synonym">Phalaena brumata</name>
    <dbReference type="NCBI Taxonomy" id="104452"/>
    <lineage>
        <taxon>Eukaryota</taxon>
        <taxon>Metazoa</taxon>
        <taxon>Ecdysozoa</taxon>
        <taxon>Arthropoda</taxon>
        <taxon>Hexapoda</taxon>
        <taxon>Insecta</taxon>
        <taxon>Pterygota</taxon>
        <taxon>Neoptera</taxon>
        <taxon>Endopterygota</taxon>
        <taxon>Lepidoptera</taxon>
        <taxon>Glossata</taxon>
        <taxon>Ditrysia</taxon>
        <taxon>Geometroidea</taxon>
        <taxon>Geometridae</taxon>
        <taxon>Larentiinae</taxon>
        <taxon>Operophtera</taxon>
    </lineage>
</organism>
<proteinExistence type="predicted"/>
<keyword evidence="3" id="KW-0393">Immunoglobulin domain</keyword>
<comment type="caution">
    <text evidence="5">The sequence shown here is derived from an EMBL/GenBank/DDBJ whole genome shotgun (WGS) entry which is preliminary data.</text>
</comment>
<keyword evidence="1" id="KW-0677">Repeat</keyword>
<feature type="non-terminal residue" evidence="5">
    <location>
        <position position="212"/>
    </location>
</feature>
<dbReference type="PROSITE" id="PS50835">
    <property type="entry name" value="IG_LIKE"/>
    <property type="match status" value="1"/>
</dbReference>